<dbReference type="GO" id="GO:0051453">
    <property type="term" value="P:regulation of intracellular pH"/>
    <property type="evidence" value="ECO:0007669"/>
    <property type="project" value="TreeGrafter"/>
</dbReference>
<keyword evidence="14" id="KW-1185">Reference proteome</keyword>
<evidence type="ECO:0000256" key="10">
    <source>
        <dbReference type="ARBA" id="ARBA00023201"/>
    </source>
</evidence>
<dbReference type="InterPro" id="IPR006153">
    <property type="entry name" value="Cation/H_exchanger_TM"/>
</dbReference>
<dbReference type="Gene3D" id="6.10.140.1330">
    <property type="match status" value="1"/>
</dbReference>
<dbReference type="Pfam" id="PF00999">
    <property type="entry name" value="Na_H_Exchanger"/>
    <property type="match status" value="1"/>
</dbReference>
<evidence type="ECO:0000259" key="12">
    <source>
        <dbReference type="Pfam" id="PF00999"/>
    </source>
</evidence>
<feature type="transmembrane region" description="Helical" evidence="11">
    <location>
        <begin position="63"/>
        <end position="82"/>
    </location>
</feature>
<keyword evidence="4" id="KW-1003">Cell membrane</keyword>
<dbReference type="GO" id="GO:0015386">
    <property type="term" value="F:potassium:proton antiporter activity"/>
    <property type="evidence" value="ECO:0007669"/>
    <property type="project" value="TreeGrafter"/>
</dbReference>
<dbReference type="GO" id="GO:0005886">
    <property type="term" value="C:plasma membrane"/>
    <property type="evidence" value="ECO:0007669"/>
    <property type="project" value="UniProtKB-SubCell"/>
</dbReference>
<gene>
    <name evidence="13" type="ORF">C942_00408</name>
</gene>
<dbReference type="EMBL" id="AMZO01000012">
    <property type="protein sequence ID" value="ELR66080.1"/>
    <property type="molecule type" value="Genomic_DNA"/>
</dbReference>
<protein>
    <submittedName>
        <fullName evidence="13">Sodium/hydrogen exchanger</fullName>
    </submittedName>
</protein>
<dbReference type="GO" id="GO:0015385">
    <property type="term" value="F:sodium:proton antiporter activity"/>
    <property type="evidence" value="ECO:0007669"/>
    <property type="project" value="InterPro"/>
</dbReference>
<feature type="transmembrane region" description="Helical" evidence="11">
    <location>
        <begin position="94"/>
        <end position="117"/>
    </location>
</feature>
<feature type="transmembrane region" description="Helical" evidence="11">
    <location>
        <begin position="250"/>
        <end position="270"/>
    </location>
</feature>
<evidence type="ECO:0000256" key="11">
    <source>
        <dbReference type="SAM" id="Phobius"/>
    </source>
</evidence>
<evidence type="ECO:0000256" key="8">
    <source>
        <dbReference type="ARBA" id="ARBA00023065"/>
    </source>
</evidence>
<evidence type="ECO:0000313" key="13">
    <source>
        <dbReference type="EMBL" id="ELR66080.1"/>
    </source>
</evidence>
<evidence type="ECO:0000256" key="6">
    <source>
        <dbReference type="ARBA" id="ARBA00022989"/>
    </source>
</evidence>
<dbReference type="RefSeq" id="WP_007464937.1">
    <property type="nucleotide sequence ID" value="NZ_AMZO01000012.1"/>
</dbReference>
<reference evidence="13 14" key="1">
    <citation type="submission" date="2012-12" db="EMBL/GenBank/DDBJ databases">
        <title>Genome Assembly of Photobacterium sp. AK15.</title>
        <authorList>
            <person name="Khatri I."/>
            <person name="Vaidya B."/>
            <person name="Srinivas T.N.R."/>
            <person name="Subramanian S."/>
            <person name="Pinnaka A."/>
        </authorList>
    </citation>
    <scope>NUCLEOTIDE SEQUENCE [LARGE SCALE GENOMIC DNA]</scope>
    <source>
        <strain evidence="13 14">AK15</strain>
    </source>
</reference>
<evidence type="ECO:0000256" key="9">
    <source>
        <dbReference type="ARBA" id="ARBA00023136"/>
    </source>
</evidence>
<evidence type="ECO:0000256" key="5">
    <source>
        <dbReference type="ARBA" id="ARBA00022692"/>
    </source>
</evidence>
<feature type="transmembrane region" description="Helical" evidence="11">
    <location>
        <begin position="189"/>
        <end position="215"/>
    </location>
</feature>
<keyword evidence="10" id="KW-0739">Sodium transport</keyword>
<evidence type="ECO:0000256" key="3">
    <source>
        <dbReference type="ARBA" id="ARBA00022449"/>
    </source>
</evidence>
<keyword evidence="8" id="KW-0406">Ion transport</keyword>
<evidence type="ECO:0000313" key="14">
    <source>
        <dbReference type="Proteomes" id="UP000011134"/>
    </source>
</evidence>
<feature type="domain" description="Cation/H+ exchanger transmembrane" evidence="12">
    <location>
        <begin position="17"/>
        <end position="403"/>
    </location>
</feature>
<proteinExistence type="predicted"/>
<keyword evidence="9 11" id="KW-0472">Membrane</keyword>
<dbReference type="PANTHER" id="PTHR10110">
    <property type="entry name" value="SODIUM/HYDROGEN EXCHANGER"/>
    <property type="match status" value="1"/>
</dbReference>
<sequence length="668" mass="74322">MSTSSLSVLIAFFIFLLAAVITRPIAKATQVPHPILLILTGLLLHSTQELVPLPLGALTTKEFAHDIILMVLLPTLVFETAYNMDISKLNANRLPIFVLALPGVLISTFIVALLVALLTPLDVSLALLLGAILSATDPSAVISAFRQLGAPKDLIMLIEGESLFNDATAITLTKILVAVFTIGGTLGSALLYGCHLFLLTLIGGIASGWILARILLRLWKKMPDDPFLEISLSLLLAFGSYLFAEEILNASGIVATTTAGLTLAMNVPLPISRNSQQYLNHFWSYLSFIATASVFLIVGLWMDLSLIWENAGISLVVLIILWVSRALIAYLLLPQVGRIQRQDKAIPIEYQHLVFVGGMRGAVTMALAMGLVTLLGDETLLSIAINVVFFSTLIQGLLIKPLTSHLCLREQDINDNIATAEITLSALRQGRQALEPLLRTELSTRQAPKTLSDRIEPLIKQQEKQLHHWFSAEVGPIGLWNRLMLRCSSVEIGYLYQLFDQGLISATVYEELKNSLDEQMEAIRHEYTRPGFSLLPREMSSLLHKIHTFIYKQPHRLVEQEYEMALARMISCNSVLSELKLWAEEEQIPNAVAESVEKIWQGWLTSSEEKIRVLESQHPDIAKKVQSKLLENYLLTAEYEQLEQYTRQYLLSEDDAEKIKAALKSQIK</sequence>
<feature type="transmembrane region" description="Helical" evidence="11">
    <location>
        <begin position="282"/>
        <end position="301"/>
    </location>
</feature>
<feature type="transmembrane region" description="Helical" evidence="11">
    <location>
        <begin position="353"/>
        <end position="374"/>
    </location>
</feature>
<keyword evidence="5 11" id="KW-0812">Transmembrane</keyword>
<organism evidence="13 14">
    <name type="scientific">Photobacterium marinum</name>
    <dbReference type="NCBI Taxonomy" id="1056511"/>
    <lineage>
        <taxon>Bacteria</taxon>
        <taxon>Pseudomonadati</taxon>
        <taxon>Pseudomonadota</taxon>
        <taxon>Gammaproteobacteria</taxon>
        <taxon>Vibrionales</taxon>
        <taxon>Vibrionaceae</taxon>
        <taxon>Photobacterium</taxon>
    </lineage>
</organism>
<keyword evidence="2" id="KW-0813">Transport</keyword>
<accession>L8JB41</accession>
<feature type="transmembrane region" description="Helical" evidence="11">
    <location>
        <begin position="313"/>
        <end position="333"/>
    </location>
</feature>
<dbReference type="OrthoDB" id="9774146at2"/>
<evidence type="ECO:0000256" key="4">
    <source>
        <dbReference type="ARBA" id="ARBA00022475"/>
    </source>
</evidence>
<feature type="transmembrane region" description="Helical" evidence="11">
    <location>
        <begin position="163"/>
        <end position="183"/>
    </location>
</feature>
<comment type="subcellular location">
    <subcellularLocation>
        <location evidence="1">Cell membrane</location>
        <topology evidence="1">Multi-pass membrane protein</topology>
    </subcellularLocation>
</comment>
<dbReference type="PATRIC" id="fig|1056511.3.peg.1893"/>
<dbReference type="AlphaFoldDB" id="L8JB41"/>
<evidence type="ECO:0000256" key="7">
    <source>
        <dbReference type="ARBA" id="ARBA00023053"/>
    </source>
</evidence>
<dbReference type="Proteomes" id="UP000011134">
    <property type="component" value="Unassembled WGS sequence"/>
</dbReference>
<keyword evidence="3" id="KW-0050">Antiport</keyword>
<evidence type="ECO:0000256" key="1">
    <source>
        <dbReference type="ARBA" id="ARBA00004651"/>
    </source>
</evidence>
<dbReference type="InterPro" id="IPR018422">
    <property type="entry name" value="Cation/H_exchanger_CPA1"/>
</dbReference>
<dbReference type="PANTHER" id="PTHR10110:SF86">
    <property type="entry name" value="SODIUM_HYDROGEN EXCHANGER 7"/>
    <property type="match status" value="1"/>
</dbReference>
<evidence type="ECO:0000256" key="2">
    <source>
        <dbReference type="ARBA" id="ARBA00022448"/>
    </source>
</evidence>
<name>L8JB41_9GAMM</name>
<keyword evidence="6 11" id="KW-1133">Transmembrane helix</keyword>
<feature type="transmembrane region" description="Helical" evidence="11">
    <location>
        <begin position="380"/>
        <end position="399"/>
    </location>
</feature>
<comment type="caution">
    <text evidence="13">The sequence shown here is derived from an EMBL/GenBank/DDBJ whole genome shotgun (WGS) entry which is preliminary data.</text>
</comment>
<keyword evidence="7" id="KW-0915">Sodium</keyword>
<dbReference type="GO" id="GO:0098719">
    <property type="term" value="P:sodium ion import across plasma membrane"/>
    <property type="evidence" value="ECO:0007669"/>
    <property type="project" value="TreeGrafter"/>
</dbReference>